<evidence type="ECO:0000256" key="4">
    <source>
        <dbReference type="ARBA" id="ARBA00022692"/>
    </source>
</evidence>
<evidence type="ECO:0000256" key="3">
    <source>
        <dbReference type="ARBA" id="ARBA00022448"/>
    </source>
</evidence>
<feature type="transmembrane region" description="Helical" evidence="10">
    <location>
        <begin position="666"/>
        <end position="682"/>
    </location>
</feature>
<feature type="transmembrane region" description="Helical" evidence="10">
    <location>
        <begin position="192"/>
        <end position="213"/>
    </location>
</feature>
<dbReference type="HOGENOM" id="CLU_004965_3_0_1"/>
<dbReference type="AlphaFoldDB" id="A0A0C3EJ39"/>
<feature type="transmembrane region" description="Helical" evidence="10">
    <location>
        <begin position="332"/>
        <end position="351"/>
    </location>
</feature>
<evidence type="ECO:0000256" key="1">
    <source>
        <dbReference type="ARBA" id="ARBA00004141"/>
    </source>
</evidence>
<keyword evidence="8 10" id="KW-0472">Membrane</keyword>
<keyword evidence="7 10" id="KW-1133">Transmembrane helix</keyword>
<comment type="similarity">
    <text evidence="2">Belongs to the oligopeptide OPT transporter family.</text>
</comment>
<dbReference type="OrthoDB" id="9986677at2759"/>
<keyword evidence="5" id="KW-0571">Peptide transport</keyword>
<evidence type="ECO:0000256" key="5">
    <source>
        <dbReference type="ARBA" id="ARBA00022856"/>
    </source>
</evidence>
<dbReference type="GO" id="GO:0016020">
    <property type="term" value="C:membrane"/>
    <property type="evidence" value="ECO:0007669"/>
    <property type="project" value="UniProtKB-SubCell"/>
</dbReference>
<dbReference type="PANTHER" id="PTHR22601">
    <property type="entry name" value="ISP4 LIKE PROTEIN"/>
    <property type="match status" value="1"/>
</dbReference>
<evidence type="ECO:0000313" key="12">
    <source>
        <dbReference type="Proteomes" id="UP000053989"/>
    </source>
</evidence>
<reference evidence="12" key="2">
    <citation type="submission" date="2015-01" db="EMBL/GenBank/DDBJ databases">
        <title>Evolutionary Origins and Diversification of the Mycorrhizal Mutualists.</title>
        <authorList>
            <consortium name="DOE Joint Genome Institute"/>
            <consortium name="Mycorrhizal Genomics Consortium"/>
            <person name="Kohler A."/>
            <person name="Kuo A."/>
            <person name="Nagy L.G."/>
            <person name="Floudas D."/>
            <person name="Copeland A."/>
            <person name="Barry K.W."/>
            <person name="Cichocki N."/>
            <person name="Veneault-Fourrey C."/>
            <person name="LaButti K."/>
            <person name="Lindquist E.A."/>
            <person name="Lipzen A."/>
            <person name="Lundell T."/>
            <person name="Morin E."/>
            <person name="Murat C."/>
            <person name="Riley R."/>
            <person name="Ohm R."/>
            <person name="Sun H."/>
            <person name="Tunlid A."/>
            <person name="Henrissat B."/>
            <person name="Grigoriev I.V."/>
            <person name="Hibbett D.S."/>
            <person name="Martin F."/>
        </authorList>
    </citation>
    <scope>NUCLEOTIDE SEQUENCE [LARGE SCALE GENOMIC DNA]</scope>
    <source>
        <strain evidence="12">Foug A</strain>
    </source>
</reference>
<feature type="transmembrane region" description="Helical" evidence="10">
    <location>
        <begin position="106"/>
        <end position="128"/>
    </location>
</feature>
<keyword evidence="6" id="KW-0653">Protein transport</keyword>
<keyword evidence="3" id="KW-0813">Transport</keyword>
<feature type="transmembrane region" description="Helical" evidence="10">
    <location>
        <begin position="717"/>
        <end position="740"/>
    </location>
</feature>
<feature type="transmembrane region" description="Helical" evidence="10">
    <location>
        <begin position="160"/>
        <end position="180"/>
    </location>
</feature>
<keyword evidence="12" id="KW-1185">Reference proteome</keyword>
<feature type="transmembrane region" description="Helical" evidence="10">
    <location>
        <begin position="82"/>
        <end position="100"/>
    </location>
</feature>
<feature type="transmembrane region" description="Helical" evidence="10">
    <location>
        <begin position="634"/>
        <end position="654"/>
    </location>
</feature>
<gene>
    <name evidence="11" type="ORF">SCLCIDRAFT_20638</name>
</gene>
<dbReference type="InParanoid" id="A0A0C3EJ39"/>
<dbReference type="GO" id="GO:0015031">
    <property type="term" value="P:protein transport"/>
    <property type="evidence" value="ECO:0007669"/>
    <property type="project" value="UniProtKB-KW"/>
</dbReference>
<evidence type="ECO:0000256" key="2">
    <source>
        <dbReference type="ARBA" id="ARBA00008807"/>
    </source>
</evidence>
<feature type="transmembrane region" description="Helical" evidence="10">
    <location>
        <begin position="457"/>
        <end position="476"/>
    </location>
</feature>
<accession>A0A0C3EJ39</accession>
<dbReference type="InterPro" id="IPR004648">
    <property type="entry name" value="Oligpept_transpt"/>
</dbReference>
<dbReference type="EMBL" id="KN822010">
    <property type="protein sequence ID" value="KIM68249.1"/>
    <property type="molecule type" value="Genomic_DNA"/>
</dbReference>
<reference evidence="11 12" key="1">
    <citation type="submission" date="2014-04" db="EMBL/GenBank/DDBJ databases">
        <authorList>
            <consortium name="DOE Joint Genome Institute"/>
            <person name="Kuo A."/>
            <person name="Kohler A."/>
            <person name="Nagy L.G."/>
            <person name="Floudas D."/>
            <person name="Copeland A."/>
            <person name="Barry K.W."/>
            <person name="Cichocki N."/>
            <person name="Veneault-Fourrey C."/>
            <person name="LaButti K."/>
            <person name="Lindquist E.A."/>
            <person name="Lipzen A."/>
            <person name="Lundell T."/>
            <person name="Morin E."/>
            <person name="Murat C."/>
            <person name="Sun H."/>
            <person name="Tunlid A."/>
            <person name="Henrissat B."/>
            <person name="Grigoriev I.V."/>
            <person name="Hibbett D.S."/>
            <person name="Martin F."/>
            <person name="Nordberg H.P."/>
            <person name="Cantor M.N."/>
            <person name="Hua S.X."/>
        </authorList>
    </citation>
    <scope>NUCLEOTIDE SEQUENCE [LARGE SCALE GENOMIC DNA]</scope>
    <source>
        <strain evidence="11 12">Foug A</strain>
    </source>
</reference>
<feature type="region of interest" description="Disordered" evidence="9">
    <location>
        <begin position="1"/>
        <end position="43"/>
    </location>
</feature>
<comment type="subcellular location">
    <subcellularLocation>
        <location evidence="1">Membrane</location>
        <topology evidence="1">Multi-pass membrane protein</topology>
    </subcellularLocation>
</comment>
<feature type="transmembrane region" description="Helical" evidence="10">
    <location>
        <begin position="482"/>
        <end position="500"/>
    </location>
</feature>
<feature type="transmembrane region" description="Helical" evidence="10">
    <location>
        <begin position="251"/>
        <end position="269"/>
    </location>
</feature>
<organism evidence="11 12">
    <name type="scientific">Scleroderma citrinum Foug A</name>
    <dbReference type="NCBI Taxonomy" id="1036808"/>
    <lineage>
        <taxon>Eukaryota</taxon>
        <taxon>Fungi</taxon>
        <taxon>Dikarya</taxon>
        <taxon>Basidiomycota</taxon>
        <taxon>Agaricomycotina</taxon>
        <taxon>Agaricomycetes</taxon>
        <taxon>Agaricomycetidae</taxon>
        <taxon>Boletales</taxon>
        <taxon>Sclerodermatineae</taxon>
        <taxon>Sclerodermataceae</taxon>
        <taxon>Scleroderma</taxon>
    </lineage>
</organism>
<evidence type="ECO:0008006" key="13">
    <source>
        <dbReference type="Google" id="ProtNLM"/>
    </source>
</evidence>
<evidence type="ECO:0000256" key="9">
    <source>
        <dbReference type="SAM" id="MobiDB-lite"/>
    </source>
</evidence>
<name>A0A0C3EJ39_9AGAM</name>
<feature type="transmembrane region" description="Helical" evidence="10">
    <location>
        <begin position="566"/>
        <end position="585"/>
    </location>
</feature>
<evidence type="ECO:0000256" key="8">
    <source>
        <dbReference type="ARBA" id="ARBA00023136"/>
    </source>
</evidence>
<protein>
    <recommendedName>
        <fullName evidence="13">OPT superfamily oligopeptide transporter</fullName>
    </recommendedName>
</protein>
<keyword evidence="4 10" id="KW-0812">Transmembrane</keyword>
<dbReference type="Pfam" id="PF03169">
    <property type="entry name" value="OPT"/>
    <property type="match status" value="1"/>
</dbReference>
<evidence type="ECO:0000256" key="7">
    <source>
        <dbReference type="ARBA" id="ARBA00022989"/>
    </source>
</evidence>
<sequence length="767" mass="84516">MQAITTSLNEMGGPPSPGGAVSHIKRKESSEKDYPDLDEDESNEDDVVYVKGEPIITTGSDVSRFLVDVRDDGDPALTFRSLFIGTVFACLGATLCQIYLFKPIQVSVSAVFLLLFVYSTGLAWSKVLPRRESVERTRFAKLGPVLEFINPGEFRIKEHVIATLVASTASYGSTAVLNFAVQRLYYNTDVNATTAVLATFSTACFGYGLCGLLRPLTVYPSEMVYWGSLPTVSTFQLLHFDTEANYKRMKLFWIVLMGMFFWEIIPSYIFPLLNGVSIFCLASQHALPSVQGVFTHLFGGANSNEGLGLLSISFDWQYITSTFMSLPLSQQANAWVGCGLCYIILSTIYYSNAWNSKSFPMLSTSIFSSNGSVYDQLAVFGTTFQLNQTALNEVGLPHMTGSNVWTNITDNLAIGGLFAHCVCFWGPYLRDTFRNARLGRQQDLHWKAMQKYKEVPIWWYLCLLVLSFVGGLIVVFKGQTTLSWYSYIVALLLGSFVTPFSQTINARMGYGIGTSQLMKMVGGAMAPGRPIANLYFTMWSHDIINQSIGLAADLKIGQYLKIPPQVMFLTQLWGTVLGAVVNYVTMVSVVNSQRDAILSPTGTNVWSGQVVQSLNSNAVTWSLAKELYGPTGEYFIVPLSLLIGIAATVIQWFISRRWPRIGPVKVDSVVLPIIFMFSAWLSSGVNSVATSCILVGIVSQLWLRCHHPGWFRKYNYILGGALDGGAQVMVFILSFAVFGASGTAKPFPSWAGNPAHGNVDYCVVNVT</sequence>
<evidence type="ECO:0000313" key="11">
    <source>
        <dbReference type="EMBL" id="KIM68249.1"/>
    </source>
</evidence>
<evidence type="ECO:0000256" key="6">
    <source>
        <dbReference type="ARBA" id="ARBA00022927"/>
    </source>
</evidence>
<dbReference type="NCBIfam" id="TIGR00728">
    <property type="entry name" value="OPT_sfam"/>
    <property type="match status" value="1"/>
</dbReference>
<dbReference type="Proteomes" id="UP000053989">
    <property type="component" value="Unassembled WGS sequence"/>
</dbReference>
<evidence type="ECO:0000256" key="10">
    <source>
        <dbReference type="SAM" id="Phobius"/>
    </source>
</evidence>
<dbReference type="GO" id="GO:0035673">
    <property type="term" value="F:oligopeptide transmembrane transporter activity"/>
    <property type="evidence" value="ECO:0007669"/>
    <property type="project" value="InterPro"/>
</dbReference>
<dbReference type="InterPro" id="IPR004813">
    <property type="entry name" value="OPT"/>
</dbReference>
<proteinExistence type="inferred from homology"/>